<feature type="signal peptide" evidence="4">
    <location>
        <begin position="1"/>
        <end position="22"/>
    </location>
</feature>
<comment type="caution">
    <text evidence="5">The sequence shown here is derived from an EMBL/GenBank/DDBJ whole genome shotgun (WGS) entry which is preliminary data.</text>
</comment>
<gene>
    <name evidence="5" type="ORF">HQ38_07105</name>
</gene>
<dbReference type="AlphaFoldDB" id="A0AB34PGW1"/>
<dbReference type="SUPFAM" id="SSF56935">
    <property type="entry name" value="Porins"/>
    <property type="match status" value="1"/>
</dbReference>
<name>A0AB34PGW1_9PORP</name>
<evidence type="ECO:0000256" key="3">
    <source>
        <dbReference type="ARBA" id="ARBA00023237"/>
    </source>
</evidence>
<sequence>MNRSTVTYIALSWAIASATLHAQNPRGGQSDTLRRELTVVTDKVISVPVEKGLPVSVSTKAPQVRPFSATPLKFQMHYAPSLPANIDGHVSPIAERFIHSPHRGYLELGAGTLYRFRADAGYRILNTEKDELYFDLHHRSALEDVTDADKAVKTKDRNSLTDVSGLYTHRFEKTSLSVTADYRHRYYNYYGVWPDLNQIVPSTKNFRYDSKDHAVEHGVRVKAGLSSQANDTDNWAYSLRLMYGYHTRFAQFSGQNYDLVEHYPKAGLGISRRVVGDLSFHVDADAGVVYLSPKKRLDLHARPNVKRSERGLYFAGGKHYLNLDTSVGTTEIRIRGGFGASINGGVSPKIFLYPLLDASISFADAYRIYAESEGGLLHNNLRQISGENPYLLPEYVIDPSRVRYKARLGAGAAITQRLNLGLYADLAKIDHYYLFRPADMQDNGSALINQAFRKHVGFTPYYDNVSMWGFGGHLSYSIRGIWGISAKAQYSRWNRSSKKDIVDGKPSVEATISMYYQPLKPFKLSFDYTFVGGIEYNQPQEGGLKDSRLPNIQLMNARLDYYLNNRIALYAIGRNIFFTHYSHHYGYPAPGAGVMAGANINF</sequence>
<dbReference type="Proteomes" id="UP000030136">
    <property type="component" value="Unassembled WGS sequence"/>
</dbReference>
<dbReference type="GO" id="GO:0009279">
    <property type="term" value="C:cell outer membrane"/>
    <property type="evidence" value="ECO:0007669"/>
    <property type="project" value="UniProtKB-SubCell"/>
</dbReference>
<evidence type="ECO:0000313" key="5">
    <source>
        <dbReference type="EMBL" id="KGN93971.1"/>
    </source>
</evidence>
<dbReference type="InterPro" id="IPR036942">
    <property type="entry name" value="Beta-barrel_TonB_sf"/>
</dbReference>
<keyword evidence="3" id="KW-0998">Cell outer membrane</keyword>
<proteinExistence type="predicted"/>
<dbReference type="Gene3D" id="2.40.170.20">
    <property type="entry name" value="TonB-dependent receptor, beta-barrel domain"/>
    <property type="match status" value="1"/>
</dbReference>
<feature type="chain" id="PRO_5044250947" description="TonB-dependent receptor" evidence="4">
    <location>
        <begin position="23"/>
        <end position="602"/>
    </location>
</feature>
<evidence type="ECO:0008006" key="7">
    <source>
        <dbReference type="Google" id="ProtNLM"/>
    </source>
</evidence>
<organism evidence="5 6">
    <name type="scientific">Porphyromonas crevioricanis</name>
    <dbReference type="NCBI Taxonomy" id="393921"/>
    <lineage>
        <taxon>Bacteria</taxon>
        <taxon>Pseudomonadati</taxon>
        <taxon>Bacteroidota</taxon>
        <taxon>Bacteroidia</taxon>
        <taxon>Bacteroidales</taxon>
        <taxon>Porphyromonadaceae</taxon>
        <taxon>Porphyromonas</taxon>
    </lineage>
</organism>
<dbReference type="RefSeq" id="WP_036890113.1">
    <property type="nucleotide sequence ID" value="NZ_JQJC01000021.1"/>
</dbReference>
<keyword evidence="4" id="KW-0732">Signal</keyword>
<protein>
    <recommendedName>
        <fullName evidence="7">TonB-dependent receptor</fullName>
    </recommendedName>
</protein>
<comment type="subcellular location">
    <subcellularLocation>
        <location evidence="1">Cell outer membrane</location>
    </subcellularLocation>
</comment>
<accession>A0AB34PGW1</accession>
<dbReference type="EMBL" id="JQJC01000021">
    <property type="protein sequence ID" value="KGN93971.1"/>
    <property type="molecule type" value="Genomic_DNA"/>
</dbReference>
<evidence type="ECO:0000256" key="4">
    <source>
        <dbReference type="SAM" id="SignalP"/>
    </source>
</evidence>
<evidence type="ECO:0000256" key="2">
    <source>
        <dbReference type="ARBA" id="ARBA00023136"/>
    </source>
</evidence>
<evidence type="ECO:0000313" key="6">
    <source>
        <dbReference type="Proteomes" id="UP000030136"/>
    </source>
</evidence>
<evidence type="ECO:0000256" key="1">
    <source>
        <dbReference type="ARBA" id="ARBA00004442"/>
    </source>
</evidence>
<keyword evidence="2" id="KW-0472">Membrane</keyword>
<reference evidence="5 6" key="1">
    <citation type="submission" date="2014-08" db="EMBL/GenBank/DDBJ databases">
        <title>Porphyromonas crevioricanis strain:COT-253_OH1447 Genome sequencing.</title>
        <authorList>
            <person name="Wallis C."/>
            <person name="Deusch O."/>
            <person name="O'Flynn C."/>
            <person name="Davis I."/>
            <person name="Jospin G."/>
            <person name="Darling A.E."/>
            <person name="Coil D.A."/>
            <person name="Alexiev A."/>
            <person name="Horsfall A."/>
            <person name="Kirkwood N."/>
            <person name="Harris S."/>
            <person name="Eisen J.A."/>
        </authorList>
    </citation>
    <scope>NUCLEOTIDE SEQUENCE [LARGE SCALE GENOMIC DNA]</scope>
    <source>
        <strain evidence="6">COT-253 OH1447</strain>
    </source>
</reference>